<protein>
    <submittedName>
        <fullName evidence="5">Uncharacterized protein</fullName>
    </submittedName>
</protein>
<dbReference type="OMA" id="DCGVISL"/>
<name>A0A2V2WIA7_TRYCR</name>
<dbReference type="VEuPathDB" id="TriTrypDB:TcG_01536"/>
<dbReference type="SUPFAM" id="SSF48403">
    <property type="entry name" value="Ankyrin repeat"/>
    <property type="match status" value="1"/>
</dbReference>
<evidence type="ECO:0000256" key="2">
    <source>
        <dbReference type="ARBA" id="ARBA00023043"/>
    </source>
</evidence>
<dbReference type="VEuPathDB" id="TriTrypDB:TcCLB.508411.70"/>
<comment type="caution">
    <text evidence="5">The sequence shown here is derived from an EMBL/GenBank/DDBJ whole genome shotgun (WGS) entry which is preliminary data.</text>
</comment>
<dbReference type="VEuPathDB" id="TriTrypDB:TCSYLVIO_010683"/>
<dbReference type="InterPro" id="IPR036770">
    <property type="entry name" value="Ankyrin_rpt-contain_sf"/>
</dbReference>
<gene>
    <name evidence="5" type="ORF">C3747_96g61</name>
</gene>
<dbReference type="PROSITE" id="PS50088">
    <property type="entry name" value="ANK_REPEAT"/>
    <property type="match status" value="1"/>
</dbReference>
<dbReference type="VEuPathDB" id="TriTrypDB:TcBrA4_0127810"/>
<dbReference type="Proteomes" id="UP000246078">
    <property type="component" value="Unassembled WGS sequence"/>
</dbReference>
<dbReference type="VEuPathDB" id="TriTrypDB:TcCLB.510149.30"/>
<dbReference type="VEuPathDB" id="TriTrypDB:C4B63_10g462"/>
<dbReference type="SMR" id="A0A2V2WIA7"/>
<dbReference type="VEuPathDB" id="TriTrypDB:C3747_96g61"/>
<dbReference type="PANTHER" id="PTHR24198">
    <property type="entry name" value="ANKYRIN REPEAT AND PROTEIN KINASE DOMAIN-CONTAINING PROTEIN"/>
    <property type="match status" value="1"/>
</dbReference>
<dbReference type="VEuPathDB" id="TriTrypDB:ECC02_005507"/>
<feature type="transmembrane region" description="Helical" evidence="4">
    <location>
        <begin position="20"/>
        <end position="43"/>
    </location>
</feature>
<reference evidence="5 6" key="1">
    <citation type="journal article" date="2018" name="Microb. Genom.">
        <title>Expanding an expanded genome: long-read sequencing of Trypanosoma cruzi.</title>
        <authorList>
            <person name="Berna L."/>
            <person name="Rodriguez M."/>
            <person name="Chiribao M.L."/>
            <person name="Parodi-Talice A."/>
            <person name="Pita S."/>
            <person name="Rijo G."/>
            <person name="Alvarez-Valin F."/>
            <person name="Robello C."/>
        </authorList>
    </citation>
    <scope>NUCLEOTIDE SEQUENCE [LARGE SCALE GENOMIC DNA]</scope>
    <source>
        <strain evidence="5 6">TCC</strain>
    </source>
</reference>
<dbReference type="InterPro" id="IPR002110">
    <property type="entry name" value="Ankyrin_rpt"/>
</dbReference>
<dbReference type="SMART" id="SM00248">
    <property type="entry name" value="ANK"/>
    <property type="match status" value="3"/>
</dbReference>
<keyword evidence="4" id="KW-1133">Transmembrane helix</keyword>
<keyword evidence="4" id="KW-0812">Transmembrane</keyword>
<keyword evidence="4" id="KW-0472">Membrane</keyword>
<organism evidence="5 6">
    <name type="scientific">Trypanosoma cruzi</name>
    <dbReference type="NCBI Taxonomy" id="5693"/>
    <lineage>
        <taxon>Eukaryota</taxon>
        <taxon>Discoba</taxon>
        <taxon>Euglenozoa</taxon>
        <taxon>Kinetoplastea</taxon>
        <taxon>Metakinetoplastina</taxon>
        <taxon>Trypanosomatida</taxon>
        <taxon>Trypanosomatidae</taxon>
        <taxon>Trypanosoma</taxon>
        <taxon>Schizotrypanum</taxon>
    </lineage>
</organism>
<dbReference type="PANTHER" id="PTHR24198:SF165">
    <property type="entry name" value="ANKYRIN REPEAT-CONTAINING PROTEIN-RELATED"/>
    <property type="match status" value="1"/>
</dbReference>
<dbReference type="OrthoDB" id="1577640at2759"/>
<feature type="repeat" description="ANK" evidence="3">
    <location>
        <begin position="551"/>
        <end position="586"/>
    </location>
</feature>
<keyword evidence="2 3" id="KW-0040">ANK repeat</keyword>
<evidence type="ECO:0000313" key="6">
    <source>
        <dbReference type="Proteomes" id="UP000246078"/>
    </source>
</evidence>
<evidence type="ECO:0000256" key="1">
    <source>
        <dbReference type="ARBA" id="ARBA00022737"/>
    </source>
</evidence>
<evidence type="ECO:0000313" key="5">
    <source>
        <dbReference type="EMBL" id="PWV07922.1"/>
    </source>
</evidence>
<dbReference type="AlphaFoldDB" id="A0A2V2WIA7"/>
<accession>A0A2V2WIA7</accession>
<dbReference type="EMBL" id="PRFC01000096">
    <property type="protein sequence ID" value="PWV07922.1"/>
    <property type="molecule type" value="Genomic_DNA"/>
</dbReference>
<dbReference type="VEuPathDB" id="TriTrypDB:TCDM_03011"/>
<dbReference type="VEuPathDB" id="TriTrypDB:Tc_MARK_3042"/>
<dbReference type="Pfam" id="PF12796">
    <property type="entry name" value="Ank_2"/>
    <property type="match status" value="1"/>
</dbReference>
<keyword evidence="1" id="KW-0677">Repeat</keyword>
<proteinExistence type="predicted"/>
<dbReference type="VEuPathDB" id="TriTrypDB:TcCL_ESM02688"/>
<dbReference type="Gene3D" id="1.25.40.20">
    <property type="entry name" value="Ankyrin repeat-containing domain"/>
    <property type="match status" value="1"/>
</dbReference>
<sequence length="770" mass="86248">MSIYSLIRLCFEWQELSLFFFSSCCFASLFLFLFFIFIYLFILGVLARTLGNRLVWVVFLRAAVMRAMIPPDLRALARVLNDVDSMQVSELFTPVGPNLPVHELEMLLEEINGAPLSAKEFRQFQMAIMEERHHLRGVDLTTVAESQVGSALSLTSRLDATCTEAKVPLAHVFPQMKEAHNFFLGITSFKCSVKQAPVFYRLSGALCSLLLCALEELQRYMDEMAPSTSKGGGSKLRAEGQKYLEGGGEEDTMPWLNEGAHLPAELECILADIDGGVGFHLAHLRWYLEVSQQNTYFDSGAYLGDVSVRKIWNAYVGKEKPACFADTFSPALQFFPEWSRVAIMKVVNYRECGVVSLYTLKRLLSVWGPFLLLDRNMRDVMQVGLFELEHSLEYHKKAFARRADAQEGDCLATLTDIPGEVVALVLRRQSKKQARADGENGLATRTIRFTQETGAWVAKGLSGAEYETVYDAFCAFPELFRRPCGKCYQLEESSEGDVQWGEFSGAVTNTASGLNRACFRNNSRYVKTLLERGSALVVNSASSDPAISTQFAWTPLLCAVNNPNSDPGDVVRMLLEAGADAELCDDAQCTALYYAICNGYVDAARVLLEHLPQLCTSRSSVPLLVALGAHHFHARESDIRRLCDYIPSVDMLRVLLPYQTSLPLLRLCVEIIRGKLRGEERLRQPTDDTSIWCPDGELELRTPEEEKFLLDIIAHNSRLCQQFREDVSSAARLLYNHCYFLSCREAFNQNPVDDQASSQCVESAPAQKSS</sequence>
<evidence type="ECO:0000256" key="3">
    <source>
        <dbReference type="PROSITE-ProRule" id="PRU00023"/>
    </source>
</evidence>
<evidence type="ECO:0000256" key="4">
    <source>
        <dbReference type="SAM" id="Phobius"/>
    </source>
</evidence>